<gene>
    <name evidence="2" type="ORF">R4198_09000</name>
</gene>
<dbReference type="EMBL" id="JAWLUM010000001">
    <property type="protein sequence ID" value="MDV7133833.1"/>
    <property type="molecule type" value="Genomic_DNA"/>
</dbReference>
<keyword evidence="3" id="KW-1185">Reference proteome</keyword>
<feature type="region of interest" description="Disordered" evidence="1">
    <location>
        <begin position="398"/>
        <end position="417"/>
    </location>
</feature>
<evidence type="ECO:0000313" key="3">
    <source>
        <dbReference type="Proteomes" id="UP001185792"/>
    </source>
</evidence>
<evidence type="ECO:0000313" key="2">
    <source>
        <dbReference type="EMBL" id="MDV7133833.1"/>
    </source>
</evidence>
<evidence type="ECO:0000256" key="1">
    <source>
        <dbReference type="SAM" id="MobiDB-lite"/>
    </source>
</evidence>
<accession>A0ABU4ERH9</accession>
<dbReference type="Proteomes" id="UP001185792">
    <property type="component" value="Unassembled WGS sequence"/>
</dbReference>
<protein>
    <submittedName>
        <fullName evidence="2">Uncharacterized protein</fullName>
    </submittedName>
</protein>
<dbReference type="RefSeq" id="WP_317712803.1">
    <property type="nucleotide sequence ID" value="NZ_JAWLUM010000001.1"/>
</dbReference>
<comment type="caution">
    <text evidence="2">The sequence shown here is derived from an EMBL/GenBank/DDBJ whole genome shotgun (WGS) entry which is preliminary data.</text>
</comment>
<organism evidence="2 3">
    <name type="scientific">Williamsia marianensis</name>
    <dbReference type="NCBI Taxonomy" id="85044"/>
    <lineage>
        <taxon>Bacteria</taxon>
        <taxon>Bacillati</taxon>
        <taxon>Actinomycetota</taxon>
        <taxon>Actinomycetes</taxon>
        <taxon>Mycobacteriales</taxon>
        <taxon>Nocardiaceae</taxon>
        <taxon>Williamsia</taxon>
    </lineage>
</organism>
<reference evidence="2 3" key="1">
    <citation type="submission" date="2023-10" db="EMBL/GenBank/DDBJ databases">
        <title>Development of a sustainable strategy for remediation of hydrocarbon-contaminated territories based on the waste exchange concept.</title>
        <authorList>
            <person name="Krivoruchko A."/>
        </authorList>
    </citation>
    <scope>NUCLEOTIDE SEQUENCE [LARGE SCALE GENOMIC DNA]</scope>
    <source>
        <strain evidence="2 3">IEGM 1236</strain>
    </source>
</reference>
<sequence>MTDSSAFTADGGAAADIRRWCDHSKIPGRHPDLSDAAAILIASGFLSDSARAVLVRRATAGMPIPAIGGFGDLRRLHRELDQLDDYLRNPRMPRVGAMVLRSRIMTLTRRRETARNLVTASKPVFAGTVRGIRRERRDGIYLDIPDRERLFNALLFTPTPNSLDSGYLRRAGAMAANTAAGVIGQLTDGRSRAGQWVAEKAAIIEGPDDDSSSSAGFVDGYETLLYVAGSAYDRIVRSPVWRSDHFSVQRTQINLHAELAEISADVINLRTVRIELDRVRVVAASDERLGEQLRSREAELRPVWSQLIARVAALADVADAVAAAAHELRILEQVNYAGTIDHRIDQLIGRSGERELSAENTRRLSEQLGMGRTHLRDYRNILQGNVSGILGPAYEEPVLPAPSRAVTNPRLRKETDS</sequence>
<proteinExistence type="predicted"/>
<name>A0ABU4ERH9_WILMA</name>